<protein>
    <submittedName>
        <fullName evidence="1 2">Uncharacterized protein</fullName>
    </submittedName>
</protein>
<accession>A0A2K1J8N5</accession>
<dbReference type="Gramene" id="Pp3c16_15020V3.1">
    <property type="protein sequence ID" value="Pp3c16_15020V3.1"/>
    <property type="gene ID" value="Pp3c16_15020"/>
</dbReference>
<dbReference type="PaxDb" id="3218-PP1S15_47V6.1"/>
<evidence type="ECO:0000313" key="3">
    <source>
        <dbReference type="Proteomes" id="UP000006727"/>
    </source>
</evidence>
<sequence>MYATLERLCAITSQVNSSKQNVIAAGFCVQQLMLEEAFSVSTSSHSRCFFSLPLIIPNGSIATLLAALRRTCDARSLLEAFDAIQNLYAELPPRMIIYSVNILALLSVEYAVPGAGLCTRA</sequence>
<gene>
    <name evidence="1" type="ORF">PHYPA_020996</name>
</gene>
<proteinExistence type="predicted"/>
<dbReference type="EMBL" id="ABEU02000016">
    <property type="protein sequence ID" value="PNR37886.1"/>
    <property type="molecule type" value="Genomic_DNA"/>
</dbReference>
<keyword evidence="3" id="KW-1185">Reference proteome</keyword>
<evidence type="ECO:0000313" key="1">
    <source>
        <dbReference type="EMBL" id="PNR37886.1"/>
    </source>
</evidence>
<dbReference type="EnsemblPlants" id="Pp3c16_15020V3.1">
    <property type="protein sequence ID" value="Pp3c16_15020V3.1"/>
    <property type="gene ID" value="Pp3c16_15020"/>
</dbReference>
<reference evidence="1 3" key="2">
    <citation type="journal article" date="2018" name="Plant J.">
        <title>The Physcomitrella patens chromosome-scale assembly reveals moss genome structure and evolution.</title>
        <authorList>
            <person name="Lang D."/>
            <person name="Ullrich K.K."/>
            <person name="Murat F."/>
            <person name="Fuchs J."/>
            <person name="Jenkins J."/>
            <person name="Haas F.B."/>
            <person name="Piednoel M."/>
            <person name="Gundlach H."/>
            <person name="Van Bel M."/>
            <person name="Meyberg R."/>
            <person name="Vives C."/>
            <person name="Morata J."/>
            <person name="Symeonidi A."/>
            <person name="Hiss M."/>
            <person name="Muchero W."/>
            <person name="Kamisugi Y."/>
            <person name="Saleh O."/>
            <person name="Blanc G."/>
            <person name="Decker E.L."/>
            <person name="van Gessel N."/>
            <person name="Grimwood J."/>
            <person name="Hayes R.D."/>
            <person name="Graham S.W."/>
            <person name="Gunter L.E."/>
            <person name="McDaniel S.F."/>
            <person name="Hoernstein S.N.W."/>
            <person name="Larsson A."/>
            <person name="Li F.W."/>
            <person name="Perroud P.F."/>
            <person name="Phillips J."/>
            <person name="Ranjan P."/>
            <person name="Rokshar D.S."/>
            <person name="Rothfels C.J."/>
            <person name="Schneider L."/>
            <person name="Shu S."/>
            <person name="Stevenson D.W."/>
            <person name="Thummler F."/>
            <person name="Tillich M."/>
            <person name="Villarreal Aguilar J.C."/>
            <person name="Widiez T."/>
            <person name="Wong G.K."/>
            <person name="Wymore A."/>
            <person name="Zhang Y."/>
            <person name="Zimmer A.D."/>
            <person name="Quatrano R.S."/>
            <person name="Mayer K.F.X."/>
            <person name="Goodstein D."/>
            <person name="Casacuberta J.M."/>
            <person name="Vandepoele K."/>
            <person name="Reski R."/>
            <person name="Cuming A.C."/>
            <person name="Tuskan G.A."/>
            <person name="Maumus F."/>
            <person name="Salse J."/>
            <person name="Schmutz J."/>
            <person name="Rensing S.A."/>
        </authorList>
    </citation>
    <scope>NUCLEOTIDE SEQUENCE [LARGE SCALE GENOMIC DNA]</scope>
    <source>
        <strain evidence="2 3">cv. Gransden 2004</strain>
    </source>
</reference>
<organism evidence="1">
    <name type="scientific">Physcomitrium patens</name>
    <name type="common">Spreading-leaved earth moss</name>
    <name type="synonym">Physcomitrella patens</name>
    <dbReference type="NCBI Taxonomy" id="3218"/>
    <lineage>
        <taxon>Eukaryota</taxon>
        <taxon>Viridiplantae</taxon>
        <taxon>Streptophyta</taxon>
        <taxon>Embryophyta</taxon>
        <taxon>Bryophyta</taxon>
        <taxon>Bryophytina</taxon>
        <taxon>Bryopsida</taxon>
        <taxon>Funariidae</taxon>
        <taxon>Funariales</taxon>
        <taxon>Funariaceae</taxon>
        <taxon>Physcomitrium</taxon>
    </lineage>
</organism>
<evidence type="ECO:0000313" key="2">
    <source>
        <dbReference type="EnsemblPlants" id="Pp3c16_15020V3.1"/>
    </source>
</evidence>
<reference evidence="1 3" key="1">
    <citation type="journal article" date="2008" name="Science">
        <title>The Physcomitrella genome reveals evolutionary insights into the conquest of land by plants.</title>
        <authorList>
            <person name="Rensing S."/>
            <person name="Lang D."/>
            <person name="Zimmer A."/>
            <person name="Terry A."/>
            <person name="Salamov A."/>
            <person name="Shapiro H."/>
            <person name="Nishiyama T."/>
            <person name="Perroud P.-F."/>
            <person name="Lindquist E."/>
            <person name="Kamisugi Y."/>
            <person name="Tanahashi T."/>
            <person name="Sakakibara K."/>
            <person name="Fujita T."/>
            <person name="Oishi K."/>
            <person name="Shin-I T."/>
            <person name="Kuroki Y."/>
            <person name="Toyoda A."/>
            <person name="Suzuki Y."/>
            <person name="Hashimoto A."/>
            <person name="Yamaguchi K."/>
            <person name="Sugano A."/>
            <person name="Kohara Y."/>
            <person name="Fujiyama A."/>
            <person name="Anterola A."/>
            <person name="Aoki S."/>
            <person name="Ashton N."/>
            <person name="Barbazuk W.B."/>
            <person name="Barker E."/>
            <person name="Bennetzen J."/>
            <person name="Bezanilla M."/>
            <person name="Blankenship R."/>
            <person name="Cho S.H."/>
            <person name="Dutcher S."/>
            <person name="Estelle M."/>
            <person name="Fawcett J.A."/>
            <person name="Gundlach H."/>
            <person name="Hanada K."/>
            <person name="Heyl A."/>
            <person name="Hicks K.A."/>
            <person name="Hugh J."/>
            <person name="Lohr M."/>
            <person name="Mayer K."/>
            <person name="Melkozernov A."/>
            <person name="Murata T."/>
            <person name="Nelson D."/>
            <person name="Pils B."/>
            <person name="Prigge M."/>
            <person name="Reiss B."/>
            <person name="Renner T."/>
            <person name="Rombauts S."/>
            <person name="Rushton P."/>
            <person name="Sanderfoot A."/>
            <person name="Schween G."/>
            <person name="Shiu S.-H."/>
            <person name="Stueber K."/>
            <person name="Theodoulou F.L."/>
            <person name="Tu H."/>
            <person name="Van de Peer Y."/>
            <person name="Verrier P.J."/>
            <person name="Waters E."/>
            <person name="Wood A."/>
            <person name="Yang L."/>
            <person name="Cove D."/>
            <person name="Cuming A."/>
            <person name="Hasebe M."/>
            <person name="Lucas S."/>
            <person name="Mishler D.B."/>
            <person name="Reski R."/>
            <person name="Grigoriev I."/>
            <person name="Quatrano R.S."/>
            <person name="Boore J.L."/>
        </authorList>
    </citation>
    <scope>NUCLEOTIDE SEQUENCE [LARGE SCALE GENOMIC DNA]</scope>
    <source>
        <strain evidence="2 3">cv. Gransden 2004</strain>
    </source>
</reference>
<name>A0A2K1J8N5_PHYPA</name>
<dbReference type="Proteomes" id="UP000006727">
    <property type="component" value="Chromosome 16"/>
</dbReference>
<dbReference type="AlphaFoldDB" id="A0A2K1J8N5"/>
<reference evidence="2" key="3">
    <citation type="submission" date="2020-12" db="UniProtKB">
        <authorList>
            <consortium name="EnsemblPlants"/>
        </authorList>
    </citation>
    <scope>IDENTIFICATION</scope>
</reference>
<dbReference type="InParanoid" id="A0A2K1J8N5"/>